<dbReference type="Pfam" id="PF07883">
    <property type="entry name" value="Cupin_2"/>
    <property type="match status" value="1"/>
</dbReference>
<evidence type="ECO:0000313" key="3">
    <source>
        <dbReference type="Proteomes" id="UP000597444"/>
    </source>
</evidence>
<dbReference type="Proteomes" id="UP000597444">
    <property type="component" value="Unassembled WGS sequence"/>
</dbReference>
<organism evidence="2 3">
    <name type="scientific">Reticulibacter mediterranei</name>
    <dbReference type="NCBI Taxonomy" id="2778369"/>
    <lineage>
        <taxon>Bacteria</taxon>
        <taxon>Bacillati</taxon>
        <taxon>Chloroflexota</taxon>
        <taxon>Ktedonobacteria</taxon>
        <taxon>Ktedonobacterales</taxon>
        <taxon>Reticulibacteraceae</taxon>
        <taxon>Reticulibacter</taxon>
    </lineage>
</organism>
<gene>
    <name evidence="2" type="ORF">KSF_060320</name>
</gene>
<dbReference type="InterPro" id="IPR013096">
    <property type="entry name" value="Cupin_2"/>
</dbReference>
<accession>A0A8J3II85</accession>
<comment type="caution">
    <text evidence="2">The sequence shown here is derived from an EMBL/GenBank/DDBJ whole genome shotgun (WGS) entry which is preliminary data.</text>
</comment>
<proteinExistence type="predicted"/>
<keyword evidence="3" id="KW-1185">Reference proteome</keyword>
<evidence type="ECO:0000259" key="1">
    <source>
        <dbReference type="Pfam" id="PF07883"/>
    </source>
</evidence>
<evidence type="ECO:0000313" key="2">
    <source>
        <dbReference type="EMBL" id="GHO95984.1"/>
    </source>
</evidence>
<dbReference type="Gene3D" id="2.60.120.10">
    <property type="entry name" value="Jelly Rolls"/>
    <property type="match status" value="1"/>
</dbReference>
<dbReference type="EMBL" id="BNJK01000001">
    <property type="protein sequence ID" value="GHO95984.1"/>
    <property type="molecule type" value="Genomic_DNA"/>
</dbReference>
<dbReference type="SUPFAM" id="SSF51182">
    <property type="entry name" value="RmlC-like cupins"/>
    <property type="match status" value="1"/>
</dbReference>
<protein>
    <recommendedName>
        <fullName evidence="1">Cupin type-2 domain-containing protein</fullName>
    </recommendedName>
</protein>
<dbReference type="InterPro" id="IPR011051">
    <property type="entry name" value="RmlC_Cupin_sf"/>
</dbReference>
<feature type="domain" description="Cupin type-2" evidence="1">
    <location>
        <begin position="62"/>
        <end position="129"/>
    </location>
</feature>
<dbReference type="InterPro" id="IPR014710">
    <property type="entry name" value="RmlC-like_jellyroll"/>
</dbReference>
<name>A0A8J3II85_9CHLR</name>
<dbReference type="AlphaFoldDB" id="A0A8J3II85"/>
<reference evidence="2" key="1">
    <citation type="submission" date="2020-10" db="EMBL/GenBank/DDBJ databases">
        <title>Taxonomic study of unclassified bacteria belonging to the class Ktedonobacteria.</title>
        <authorList>
            <person name="Yabe S."/>
            <person name="Wang C.M."/>
            <person name="Zheng Y."/>
            <person name="Sakai Y."/>
            <person name="Cavaletti L."/>
            <person name="Monciardini P."/>
            <person name="Donadio S."/>
        </authorList>
    </citation>
    <scope>NUCLEOTIDE SEQUENCE</scope>
    <source>
        <strain evidence="2">ID150040</strain>
    </source>
</reference>
<sequence length="139" mass="15361">MQVRRFSSDMKTKIPGNHPGLYGVPIQFERGMIPDDQMEAVAQRVNGLPILLDRPMLVVAFYLEPHGNMEEHSTDVPILFLVTEGKGFVRIGGPNGETREVTVGDAVLWPAGLDHMVWTEDEALSAIVIDGPPEREAAR</sequence>
<dbReference type="RefSeq" id="WP_220206634.1">
    <property type="nucleotide sequence ID" value="NZ_BNJK01000001.1"/>
</dbReference>